<dbReference type="STRING" id="362257.SVTN_04510"/>
<keyword evidence="2" id="KW-1185">Reference proteome</keyword>
<name>A0A0B5I2G8_9ACTN</name>
<gene>
    <name evidence="1" type="ORF">SVTN_04510</name>
</gene>
<dbReference type="Proteomes" id="UP000031774">
    <property type="component" value="Chromosome"/>
</dbReference>
<accession>A0A0B5I2G8</accession>
<evidence type="ECO:0000313" key="1">
    <source>
        <dbReference type="EMBL" id="AJF63803.1"/>
    </source>
</evidence>
<organism evidence="1 2">
    <name type="scientific">Streptomyces vietnamensis</name>
    <dbReference type="NCBI Taxonomy" id="362257"/>
    <lineage>
        <taxon>Bacteria</taxon>
        <taxon>Bacillati</taxon>
        <taxon>Actinomycetota</taxon>
        <taxon>Actinomycetes</taxon>
        <taxon>Kitasatosporales</taxon>
        <taxon>Streptomycetaceae</taxon>
        <taxon>Streptomyces</taxon>
    </lineage>
</organism>
<evidence type="ECO:0000313" key="2">
    <source>
        <dbReference type="Proteomes" id="UP000031774"/>
    </source>
</evidence>
<protein>
    <submittedName>
        <fullName evidence="1">Uncharacterized protein</fullName>
    </submittedName>
</protein>
<reference evidence="1 2" key="1">
    <citation type="submission" date="2014-12" db="EMBL/GenBank/DDBJ databases">
        <title>Complete genome sequence of Streptomyces vietnamensis strain GIMV4.0001, a genetic manipulable producer of the benzoisochromanequinone antibiotic granaticin.</title>
        <authorList>
            <person name="Deng M.R."/>
            <person name="Guo J."/>
            <person name="Ma L.Y."/>
            <person name="Feng G.D."/>
            <person name="Mo C.Y."/>
            <person name="Zhu H.H."/>
        </authorList>
    </citation>
    <scope>NUCLEOTIDE SEQUENCE [LARGE SCALE GENOMIC DNA]</scope>
    <source>
        <strain evidence="2">GIMV4.0001</strain>
    </source>
</reference>
<dbReference type="EMBL" id="CP010407">
    <property type="protein sequence ID" value="AJF63803.1"/>
    <property type="molecule type" value="Genomic_DNA"/>
</dbReference>
<sequence>MVECAGGRLTGKTALLRELEDRYAERLPQAYVDLDKRDFGQPGLLPPPPDEVVPNASRISDLLFLLLYELRQRPKKFGTGIAFPRLTQGLLAVTNWQAAGPAGLESSMRNLVELLQASQPDVDARRARVLRAVERLGPAAAELVPAAGTLVSELIGLVAPEVLGPRANRDGLLWWEARGVRAQGDGYAQLTTLAMRFRVAPGQPESTDGRRFAEKHLVAAFLEDIADHYTLLRRMNRLPRPLLLLDNAHCELGVRFLGMLKEAWFVRAPRTRPGVVVTALAPEPAFPEPGGTAPSTRVVSGEFWRQDPAGTPADWVLGVSMAQLNREEVWELPGAEVLPSDVSRVIHRFSAGRVGIARTLARAARHEWDAHGSVSCEQLLDLGAADGTDLPAYELLLRTLVSEEETDRALLAHFSPALDVDAATALRVTAPTSPSRGNRLADVAKLLAQAGPAEGARPGADGPFIADRPLRALLLHDLRVRATATTEAAGWLGPHKAARDRYAPGPDQQVDDRALYHALASGESATVAGVLHDRLADGDAAAWLASLNLICAAPRPPENLPDPATTPCPACGPDNGRVHTAVERLVQGLWAQSQPLAPPDSVTIARIERQLSILTEVTDGDAERIFGEAHATWPQLLLHNWIQAPDLPTWGEAHR</sequence>
<dbReference type="RefSeq" id="WP_041127887.1">
    <property type="nucleotide sequence ID" value="NZ_CP010407.1"/>
</dbReference>
<dbReference type="KEGG" id="svt:SVTN_04510"/>
<dbReference type="AlphaFoldDB" id="A0A0B5I2G8"/>
<proteinExistence type="predicted"/>
<dbReference type="HOGENOM" id="CLU_400573_0_0_11"/>